<evidence type="ECO:0000313" key="2">
    <source>
        <dbReference type="Proteomes" id="UP001597227"/>
    </source>
</evidence>
<evidence type="ECO:0000313" key="1">
    <source>
        <dbReference type="EMBL" id="MFD1781028.1"/>
    </source>
</evidence>
<accession>A0ABW4MTW4</accession>
<comment type="caution">
    <text evidence="1">The sequence shown here is derived from an EMBL/GenBank/DDBJ whole genome shotgun (WGS) entry which is preliminary data.</text>
</comment>
<reference evidence="2" key="1">
    <citation type="journal article" date="2019" name="Int. J. Syst. Evol. Microbiol.">
        <title>The Global Catalogue of Microorganisms (GCM) 10K type strain sequencing project: providing services to taxonomists for standard genome sequencing and annotation.</title>
        <authorList>
            <consortium name="The Broad Institute Genomics Platform"/>
            <consortium name="The Broad Institute Genome Sequencing Center for Infectious Disease"/>
            <person name="Wu L."/>
            <person name="Ma J."/>
        </authorList>
    </citation>
    <scope>NUCLEOTIDE SEQUENCE [LARGE SCALE GENOMIC DNA]</scope>
    <source>
        <strain evidence="2">CCUG 15531</strain>
    </source>
</reference>
<organism evidence="1 2">
    <name type="scientific">Fredinandcohnia salidurans</name>
    <dbReference type="NCBI Taxonomy" id="2595041"/>
    <lineage>
        <taxon>Bacteria</taxon>
        <taxon>Bacillati</taxon>
        <taxon>Bacillota</taxon>
        <taxon>Bacilli</taxon>
        <taxon>Bacillales</taxon>
        <taxon>Bacillaceae</taxon>
        <taxon>Fredinandcohnia</taxon>
    </lineage>
</organism>
<keyword evidence="2" id="KW-1185">Reference proteome</keyword>
<dbReference type="InterPro" id="IPR021530">
    <property type="entry name" value="AllH-like"/>
</dbReference>
<sequence length="294" mass="33021">MEFAVSGDGDFIQRIKRSELHGYVHSTFKRTINIKCHDNNEIYTIACCEMDNGPNTLIINLSSFDKTDIEVKDKVRVNDNKLCIANKLAISTEKSKIWECVLPEFPNELSRVKRNVTRAKEYIEIFGKSGGMKRDQLTKNAFVIETHKMLEESSHLLIKELLNLNMTKALQHARGLIGLGPGLTPSGDDFLVGLLTIFNLRNCPFNHLHDFSEEIVKIARPLTNEISFFTIKKASRGKVRENMIRLVQSLLYGEEDELIQSLNKVLSIGSSSGTDIAYGLISGLEHNILAGGKL</sequence>
<proteinExistence type="predicted"/>
<protein>
    <submittedName>
        <fullName evidence="1">DUF2877 domain-containing protein</fullName>
    </submittedName>
</protein>
<dbReference type="RefSeq" id="WP_388040937.1">
    <property type="nucleotide sequence ID" value="NZ_JBHUEK010000030.1"/>
</dbReference>
<name>A0ABW4MTW4_9BACI</name>
<dbReference type="Proteomes" id="UP001597227">
    <property type="component" value="Unassembled WGS sequence"/>
</dbReference>
<gene>
    <name evidence="1" type="ORF">ACFSFW_20450</name>
</gene>
<dbReference type="Pfam" id="PF11392">
    <property type="entry name" value="AllH"/>
    <property type="match status" value="1"/>
</dbReference>
<dbReference type="EMBL" id="JBHUEK010000030">
    <property type="protein sequence ID" value="MFD1781028.1"/>
    <property type="molecule type" value="Genomic_DNA"/>
</dbReference>